<evidence type="ECO:0000313" key="3">
    <source>
        <dbReference type="Proteomes" id="UP000560131"/>
    </source>
</evidence>
<organism evidence="2 3">
    <name type="scientific">Sphingomonas endophytica</name>
    <dbReference type="NCBI Taxonomy" id="869719"/>
    <lineage>
        <taxon>Bacteria</taxon>
        <taxon>Pseudomonadati</taxon>
        <taxon>Pseudomonadota</taxon>
        <taxon>Alphaproteobacteria</taxon>
        <taxon>Sphingomonadales</taxon>
        <taxon>Sphingomonadaceae</taxon>
        <taxon>Sphingomonas</taxon>
    </lineage>
</organism>
<dbReference type="EMBL" id="JACIJN010000002">
    <property type="protein sequence ID" value="MBB5724898.1"/>
    <property type="molecule type" value="Genomic_DNA"/>
</dbReference>
<evidence type="ECO:0000313" key="2">
    <source>
        <dbReference type="EMBL" id="MBB5724898.1"/>
    </source>
</evidence>
<evidence type="ECO:0008006" key="4">
    <source>
        <dbReference type="Google" id="ProtNLM"/>
    </source>
</evidence>
<name>A0ABR6N291_9SPHN</name>
<feature type="compositionally biased region" description="Pro residues" evidence="1">
    <location>
        <begin position="128"/>
        <end position="204"/>
    </location>
</feature>
<comment type="caution">
    <text evidence="2">The sequence shown here is derived from an EMBL/GenBank/DDBJ whole genome shotgun (WGS) entry which is preliminary data.</text>
</comment>
<reference evidence="2 3" key="1">
    <citation type="submission" date="2020-08" db="EMBL/GenBank/DDBJ databases">
        <title>Genomic Encyclopedia of Type Strains, Phase IV (KMG-IV): sequencing the most valuable type-strain genomes for metagenomic binning, comparative biology and taxonomic classification.</title>
        <authorList>
            <person name="Goeker M."/>
        </authorList>
    </citation>
    <scope>NUCLEOTIDE SEQUENCE [LARGE SCALE GENOMIC DNA]</scope>
    <source>
        <strain evidence="2 3">DSM 101535</strain>
    </source>
</reference>
<evidence type="ECO:0000256" key="1">
    <source>
        <dbReference type="SAM" id="MobiDB-lite"/>
    </source>
</evidence>
<gene>
    <name evidence="2" type="ORF">FHS97_000806</name>
</gene>
<proteinExistence type="predicted"/>
<keyword evidence="3" id="KW-1185">Reference proteome</keyword>
<protein>
    <recommendedName>
        <fullName evidence="4">DUF5666 domain-containing protein</fullName>
    </recommendedName>
</protein>
<feature type="region of interest" description="Disordered" evidence="1">
    <location>
        <begin position="122"/>
        <end position="217"/>
    </location>
</feature>
<dbReference type="RefSeq" id="WP_184033403.1">
    <property type="nucleotide sequence ID" value="NZ_BAABAR010000007.1"/>
</dbReference>
<sequence length="217" mass="20592">MKASMIPHLSRGQRIALGGAALLAMGAAGGAGAVQLTRPSVEMAPTVPTAIAKLPATSGIVTVRGRVAGVYGTRFLVEDASGRTLVDAGRGAGTLTKGAPVLVQGRFDDGQLRARFLADQGGVREVGAPPPPPPAPGAGAPPPPDAGAPPPPAPGAGAPPPPPPGAGAPPPPPPGAGAPPPPPVPGAGASPPPPPGAGAPPPPVNGQVPLAPVAPRA</sequence>
<dbReference type="Proteomes" id="UP000560131">
    <property type="component" value="Unassembled WGS sequence"/>
</dbReference>
<accession>A0ABR6N291</accession>